<keyword evidence="3" id="KW-1185">Reference proteome</keyword>
<dbReference type="Gene3D" id="3.40.630.30">
    <property type="match status" value="1"/>
</dbReference>
<dbReference type="InterPro" id="IPR016181">
    <property type="entry name" value="Acyl_CoA_acyltransferase"/>
</dbReference>
<dbReference type="EC" id="2.3.-.-" evidence="2"/>
<accession>A0ABW5V3D9</accession>
<organism evidence="2 3">
    <name type="scientific">Gulosibacter faecalis</name>
    <dbReference type="NCBI Taxonomy" id="272240"/>
    <lineage>
        <taxon>Bacteria</taxon>
        <taxon>Bacillati</taxon>
        <taxon>Actinomycetota</taxon>
        <taxon>Actinomycetes</taxon>
        <taxon>Micrococcales</taxon>
        <taxon>Microbacteriaceae</taxon>
        <taxon>Gulosibacter</taxon>
    </lineage>
</organism>
<dbReference type="Proteomes" id="UP001597492">
    <property type="component" value="Unassembled WGS sequence"/>
</dbReference>
<dbReference type="SUPFAM" id="SSF55729">
    <property type="entry name" value="Acyl-CoA N-acyltransferases (Nat)"/>
    <property type="match status" value="2"/>
</dbReference>
<dbReference type="InterPro" id="IPR000182">
    <property type="entry name" value="GNAT_dom"/>
</dbReference>
<dbReference type="Pfam" id="PF13508">
    <property type="entry name" value="Acetyltransf_7"/>
    <property type="match status" value="1"/>
</dbReference>
<evidence type="ECO:0000313" key="2">
    <source>
        <dbReference type="EMBL" id="MFD2759115.1"/>
    </source>
</evidence>
<proteinExistence type="predicted"/>
<protein>
    <submittedName>
        <fullName evidence="2">GNAT family N-acetyltransferase</fullName>
        <ecNumber evidence="2">2.3.-.-</ecNumber>
    </submittedName>
</protein>
<keyword evidence="2" id="KW-0808">Transferase</keyword>
<gene>
    <name evidence="2" type="ORF">ACFSW7_12085</name>
</gene>
<reference evidence="3" key="1">
    <citation type="journal article" date="2019" name="Int. J. Syst. Evol. Microbiol.">
        <title>The Global Catalogue of Microorganisms (GCM) 10K type strain sequencing project: providing services to taxonomists for standard genome sequencing and annotation.</title>
        <authorList>
            <consortium name="The Broad Institute Genomics Platform"/>
            <consortium name="The Broad Institute Genome Sequencing Center for Infectious Disease"/>
            <person name="Wu L."/>
            <person name="Ma J."/>
        </authorList>
    </citation>
    <scope>NUCLEOTIDE SEQUENCE [LARGE SCALE GENOMIC DNA]</scope>
    <source>
        <strain evidence="3">TISTR 1514</strain>
    </source>
</reference>
<keyword evidence="2" id="KW-0012">Acyltransferase</keyword>
<dbReference type="CDD" id="cd04301">
    <property type="entry name" value="NAT_SF"/>
    <property type="match status" value="1"/>
</dbReference>
<feature type="domain" description="N-acetyltransferase" evidence="1">
    <location>
        <begin position="4"/>
        <end position="167"/>
    </location>
</feature>
<evidence type="ECO:0000313" key="3">
    <source>
        <dbReference type="Proteomes" id="UP001597492"/>
    </source>
</evidence>
<evidence type="ECO:0000259" key="1">
    <source>
        <dbReference type="PROSITE" id="PS51186"/>
    </source>
</evidence>
<name>A0ABW5V3D9_9MICO</name>
<dbReference type="EMBL" id="JBHUNE010000008">
    <property type="protein sequence ID" value="MFD2759115.1"/>
    <property type="molecule type" value="Genomic_DNA"/>
</dbReference>
<dbReference type="GO" id="GO:0016746">
    <property type="term" value="F:acyltransferase activity"/>
    <property type="evidence" value="ECO:0007669"/>
    <property type="project" value="UniProtKB-KW"/>
</dbReference>
<sequence length="337" mass="37731">MQHVTVRAFDAERDAQPFAQFLTDDECALHGAASILTPDAVRVMCADTEYWRQRRWVAVRDGRVVGTAALLLPLSENLDLANVVLKVLPDAQGEGIGTRLVEECLLPAFRESGRARLEAYGEFVGDDDVDDPAHPVNRIARRLGVVRKNLAVARIAPIPVDAGAMAELQREADAASGDYRLLLWRDRVPEEYLAEYSALMRQLDLDEPDEDVVSEVADYTPERIRAAEERSDRMGERMIIAVAQAADGTLAAHSEVHVLDTPGTDLALQENTIVFEAHRGHRLGLALKLATHRRLAEDFPEVRRIVTWNSHVNPWMIHVNEQLGYEIAYREVTYQTP</sequence>
<dbReference type="RefSeq" id="WP_019617301.1">
    <property type="nucleotide sequence ID" value="NZ_JBHUNE010000008.1"/>
</dbReference>
<comment type="caution">
    <text evidence="2">The sequence shown here is derived from an EMBL/GenBank/DDBJ whole genome shotgun (WGS) entry which is preliminary data.</text>
</comment>
<dbReference type="PROSITE" id="PS51186">
    <property type="entry name" value="GNAT"/>
    <property type="match status" value="1"/>
</dbReference>